<keyword evidence="2" id="KW-0132">Cell division</keyword>
<dbReference type="Gene3D" id="1.10.10.10">
    <property type="entry name" value="Winged helix-like DNA-binding domain superfamily/Winged helix DNA-binding domain"/>
    <property type="match status" value="2"/>
</dbReference>
<dbReference type="PANTHER" id="PTHR34298">
    <property type="entry name" value="SEGREGATION AND CONDENSATION PROTEIN B"/>
    <property type="match status" value="1"/>
</dbReference>
<evidence type="ECO:0000256" key="2">
    <source>
        <dbReference type="ARBA" id="ARBA00022618"/>
    </source>
</evidence>
<organism evidence="5">
    <name type="scientific">marine metagenome</name>
    <dbReference type="NCBI Taxonomy" id="408172"/>
    <lineage>
        <taxon>unclassified sequences</taxon>
        <taxon>metagenomes</taxon>
        <taxon>ecological metagenomes</taxon>
    </lineage>
</organism>
<evidence type="ECO:0000313" key="5">
    <source>
        <dbReference type="EMBL" id="SVD88876.1"/>
    </source>
</evidence>
<feature type="non-terminal residue" evidence="5">
    <location>
        <position position="180"/>
    </location>
</feature>
<evidence type="ECO:0000256" key="1">
    <source>
        <dbReference type="ARBA" id="ARBA00022490"/>
    </source>
</evidence>
<dbReference type="InterPro" id="IPR005234">
    <property type="entry name" value="ScpB_csome_segregation"/>
</dbReference>
<reference evidence="5" key="1">
    <citation type="submission" date="2018-05" db="EMBL/GenBank/DDBJ databases">
        <authorList>
            <person name="Lanie J.A."/>
            <person name="Ng W.-L."/>
            <person name="Kazmierczak K.M."/>
            <person name="Andrzejewski T.M."/>
            <person name="Davidsen T.M."/>
            <person name="Wayne K.J."/>
            <person name="Tettelin H."/>
            <person name="Glass J.I."/>
            <person name="Rusch D."/>
            <person name="Podicherti R."/>
            <person name="Tsui H.-C.T."/>
            <person name="Winkler M.E."/>
        </authorList>
    </citation>
    <scope>NUCLEOTIDE SEQUENCE</scope>
</reference>
<dbReference type="PIRSF" id="PIRSF019345">
    <property type="entry name" value="ScpB"/>
    <property type="match status" value="1"/>
</dbReference>
<dbReference type="InterPro" id="IPR036390">
    <property type="entry name" value="WH_DNA-bd_sf"/>
</dbReference>
<proteinExistence type="predicted"/>
<evidence type="ECO:0000256" key="3">
    <source>
        <dbReference type="ARBA" id="ARBA00022829"/>
    </source>
</evidence>
<evidence type="ECO:0000256" key="4">
    <source>
        <dbReference type="ARBA" id="ARBA00023306"/>
    </source>
</evidence>
<keyword evidence="1" id="KW-0963">Cytoplasm</keyword>
<dbReference type="PANTHER" id="PTHR34298:SF2">
    <property type="entry name" value="SEGREGATION AND CONDENSATION PROTEIN B"/>
    <property type="match status" value="1"/>
</dbReference>
<dbReference type="SUPFAM" id="SSF46785">
    <property type="entry name" value="Winged helix' DNA-binding domain"/>
    <property type="match status" value="2"/>
</dbReference>
<dbReference type="GO" id="GO:0051304">
    <property type="term" value="P:chromosome separation"/>
    <property type="evidence" value="ECO:0007669"/>
    <property type="project" value="InterPro"/>
</dbReference>
<name>A0A382Z072_9ZZZZ</name>
<dbReference type="AlphaFoldDB" id="A0A382Z072"/>
<dbReference type="EMBL" id="UINC01179941">
    <property type="protein sequence ID" value="SVD88876.1"/>
    <property type="molecule type" value="Genomic_DNA"/>
</dbReference>
<dbReference type="GO" id="GO:0051301">
    <property type="term" value="P:cell division"/>
    <property type="evidence" value="ECO:0007669"/>
    <property type="project" value="UniProtKB-KW"/>
</dbReference>
<dbReference type="InterPro" id="IPR036388">
    <property type="entry name" value="WH-like_DNA-bd_sf"/>
</dbReference>
<dbReference type="NCBIfam" id="TIGR00281">
    <property type="entry name" value="SMC-Scp complex subunit ScpB"/>
    <property type="match status" value="1"/>
</dbReference>
<gene>
    <name evidence="5" type="ORF">METZ01_LOCUS441730</name>
</gene>
<evidence type="ECO:0008006" key="6">
    <source>
        <dbReference type="Google" id="ProtNLM"/>
    </source>
</evidence>
<dbReference type="Pfam" id="PF04079">
    <property type="entry name" value="SMC_ScpB"/>
    <property type="match status" value="1"/>
</dbReference>
<accession>A0A382Z072</accession>
<keyword evidence="4" id="KW-0131">Cell cycle</keyword>
<keyword evidence="3" id="KW-0159">Chromosome partition</keyword>
<protein>
    <recommendedName>
        <fullName evidence="6">SMC-Scp complex subunit ScpB</fullName>
    </recommendedName>
</protein>
<sequence>MSESEREIEAILFAAEEPLDIESIESKIKKKKNITKSLEKLQRHYSSRGINLVCISGKWSFRTAKNLSGLMSQQKSVQKKLSKAAIETLAIIVYHQPVTRAEIEEIRGVSFGTNTLEILLELSWVKPHGRRDVPGRPIQYATTEDFLSHFNLQKLSDLPNIEELASAGLIDTGHIDSSIF</sequence>